<organism evidence="1">
    <name type="scientific">Picea glauca</name>
    <name type="common">White spruce</name>
    <name type="synonym">Pinus glauca</name>
    <dbReference type="NCBI Taxonomy" id="3330"/>
    <lineage>
        <taxon>Eukaryota</taxon>
        <taxon>Viridiplantae</taxon>
        <taxon>Streptophyta</taxon>
        <taxon>Embryophyta</taxon>
        <taxon>Tracheophyta</taxon>
        <taxon>Spermatophyta</taxon>
        <taxon>Pinopsida</taxon>
        <taxon>Pinidae</taxon>
        <taxon>Conifers I</taxon>
        <taxon>Pinales</taxon>
        <taxon>Pinaceae</taxon>
        <taxon>Picea</taxon>
    </lineage>
</organism>
<sequence>MHFCKLDDLSHFRKLDNICFHYLVGGGSRWTTRFIRTVWVRIVVSRIASFSDMVGVVVSSAA</sequence>
<dbReference type="AlphaFoldDB" id="A0A101LWG2"/>
<gene>
    <name evidence="2" type="ORF">ABT39_MTgene1215</name>
    <name evidence="1" type="ORF">ABT39_MTgene1312</name>
</gene>
<reference evidence="1" key="1">
    <citation type="journal article" date="2015" name="Genome Biol. Evol.">
        <title>Organellar Genomes of White Spruce (Picea glauca): Assembly and Annotation.</title>
        <authorList>
            <person name="Jackman S.D."/>
            <person name="Warren R.L."/>
            <person name="Gibb E.A."/>
            <person name="Vandervalk B.P."/>
            <person name="Mohamadi H."/>
            <person name="Chu J."/>
            <person name="Raymond A."/>
            <person name="Pleasance S."/>
            <person name="Coope R."/>
            <person name="Wildung M.R."/>
            <person name="Ritland C.E."/>
            <person name="Bousquet J."/>
            <person name="Jones S.J."/>
            <person name="Bohlmann J."/>
            <person name="Birol I."/>
        </authorList>
    </citation>
    <scope>NUCLEOTIDE SEQUENCE [LARGE SCALE GENOMIC DNA]</scope>
    <source>
        <tissue evidence="1">Flushing bud</tissue>
    </source>
</reference>
<dbReference type="EMBL" id="LKAM01000001">
    <property type="protein sequence ID" value="KUM51368.1"/>
    <property type="molecule type" value="Genomic_DNA"/>
</dbReference>
<name>A0A101LWG2_PICGL</name>
<evidence type="ECO:0000313" key="1">
    <source>
        <dbReference type="EMBL" id="KUM46632.1"/>
    </source>
</evidence>
<dbReference type="EMBL" id="LKAM01000010">
    <property type="protein sequence ID" value="KUM46632.1"/>
    <property type="molecule type" value="Genomic_DNA"/>
</dbReference>
<proteinExistence type="predicted"/>
<comment type="caution">
    <text evidence="1">The sequence shown here is derived from an EMBL/GenBank/DDBJ whole genome shotgun (WGS) entry which is preliminary data.</text>
</comment>
<geneLocation type="mitochondrion" evidence="1"/>
<evidence type="ECO:0000313" key="2">
    <source>
        <dbReference type="EMBL" id="KUM51368.1"/>
    </source>
</evidence>
<accession>A0A101LWG2</accession>
<keyword evidence="1" id="KW-0496">Mitochondrion</keyword>
<protein>
    <submittedName>
        <fullName evidence="1">Uncharacterized protein</fullName>
    </submittedName>
</protein>